<dbReference type="AlphaFoldDB" id="A0A078AH64"/>
<dbReference type="InParanoid" id="A0A078AH64"/>
<keyword evidence="3" id="KW-1185">Reference proteome</keyword>
<proteinExistence type="predicted"/>
<organism evidence="2 3">
    <name type="scientific">Stylonychia lemnae</name>
    <name type="common">Ciliate</name>
    <dbReference type="NCBI Taxonomy" id="5949"/>
    <lineage>
        <taxon>Eukaryota</taxon>
        <taxon>Sar</taxon>
        <taxon>Alveolata</taxon>
        <taxon>Ciliophora</taxon>
        <taxon>Intramacronucleata</taxon>
        <taxon>Spirotrichea</taxon>
        <taxon>Stichotrichia</taxon>
        <taxon>Sporadotrichida</taxon>
        <taxon>Oxytrichidae</taxon>
        <taxon>Stylonychinae</taxon>
        <taxon>Stylonychia</taxon>
    </lineage>
</organism>
<name>A0A078AH64_STYLE</name>
<dbReference type="Proteomes" id="UP000039865">
    <property type="component" value="Unassembled WGS sequence"/>
</dbReference>
<evidence type="ECO:0000256" key="1">
    <source>
        <dbReference type="SAM" id="MobiDB-lite"/>
    </source>
</evidence>
<gene>
    <name evidence="2" type="primary">Contig15824.g16866</name>
    <name evidence="2" type="ORF">STYLEM_10181</name>
</gene>
<dbReference type="EMBL" id="CCKQ01009668">
    <property type="protein sequence ID" value="CDW81171.1"/>
    <property type="molecule type" value="Genomic_DNA"/>
</dbReference>
<protein>
    <submittedName>
        <fullName evidence="2">Uncharacterized protein</fullName>
    </submittedName>
</protein>
<evidence type="ECO:0000313" key="2">
    <source>
        <dbReference type="EMBL" id="CDW81171.1"/>
    </source>
</evidence>
<feature type="compositionally biased region" description="Polar residues" evidence="1">
    <location>
        <begin position="157"/>
        <end position="172"/>
    </location>
</feature>
<reference evidence="2 3" key="1">
    <citation type="submission" date="2014-06" db="EMBL/GenBank/DDBJ databases">
        <authorList>
            <person name="Swart Estienne"/>
        </authorList>
    </citation>
    <scope>NUCLEOTIDE SEQUENCE [LARGE SCALE GENOMIC DNA]</scope>
    <source>
        <strain evidence="2 3">130c</strain>
    </source>
</reference>
<accession>A0A078AH64</accession>
<feature type="compositionally biased region" description="Basic residues" evidence="1">
    <location>
        <begin position="143"/>
        <end position="156"/>
    </location>
</feature>
<sequence>MFQQVANVRAKFLSIIQQKRKLKQALDQEDSLTVMKVGKQIRRGKTAQKITNNSSITQRNEVNTVQQSQQSLNELEIKWQELPWNTGEQILIINRQVQNAGAQQKLHKFKRKRIIRRRFDQTVYRIKLINYNQGTPNQQKIVRGKKRRQLKHHRSRSQGFNNTYSKSPLKSSILSTSANKSTTSFKSPIYNKSQNSIDHQKSFVMVDFEDEQTDINELFMNYKKSQNSPTLPLNEYDEIQIGTSRDLNESQLKMENEMTQLFNVRQNLQCIKNCTYYFGKKQFRLNGCSLIPSIPNIESNIQISSIALRDIHSRLDKRQRQFYMQELTTGYKFSCNYSKLSLYKIDILGKYENACIGYLSVLKSSIWITNNQFKRIFQLKLVHHTWVLQYPQGQNQGSNEDLINIFELRYAPDHTVKINFPIFINWREKVLLTSAVLICQCK</sequence>
<evidence type="ECO:0000313" key="3">
    <source>
        <dbReference type="Proteomes" id="UP000039865"/>
    </source>
</evidence>
<feature type="region of interest" description="Disordered" evidence="1">
    <location>
        <begin position="143"/>
        <end position="172"/>
    </location>
</feature>